<keyword evidence="4 8" id="KW-0812">Transmembrane</keyword>
<protein>
    <recommendedName>
        <fullName evidence="11">Receptor for retinol uptake STRA6</fullName>
    </recommendedName>
</protein>
<evidence type="ECO:0000313" key="10">
    <source>
        <dbReference type="Proteomes" id="UP001283361"/>
    </source>
</evidence>
<evidence type="ECO:0000256" key="6">
    <source>
        <dbReference type="ARBA" id="ARBA00023136"/>
    </source>
</evidence>
<feature type="transmembrane region" description="Helical" evidence="8">
    <location>
        <begin position="490"/>
        <end position="515"/>
    </location>
</feature>
<gene>
    <name evidence="9" type="ORF">RRG08_013837</name>
</gene>
<feature type="transmembrane region" description="Helical" evidence="8">
    <location>
        <begin position="113"/>
        <end position="136"/>
    </location>
</feature>
<proteinExistence type="predicted"/>
<feature type="transmembrane region" description="Helical" evidence="8">
    <location>
        <begin position="412"/>
        <end position="435"/>
    </location>
</feature>
<organism evidence="9 10">
    <name type="scientific">Elysia crispata</name>
    <name type="common">lettuce slug</name>
    <dbReference type="NCBI Taxonomy" id="231223"/>
    <lineage>
        <taxon>Eukaryota</taxon>
        <taxon>Metazoa</taxon>
        <taxon>Spiralia</taxon>
        <taxon>Lophotrochozoa</taxon>
        <taxon>Mollusca</taxon>
        <taxon>Gastropoda</taxon>
        <taxon>Heterobranchia</taxon>
        <taxon>Euthyneura</taxon>
        <taxon>Panpulmonata</taxon>
        <taxon>Sacoglossa</taxon>
        <taxon>Placobranchoidea</taxon>
        <taxon>Plakobranchidae</taxon>
        <taxon>Elysia</taxon>
    </lineage>
</organism>
<dbReference type="GO" id="GO:0034632">
    <property type="term" value="F:retinol transmembrane transporter activity"/>
    <property type="evidence" value="ECO:0007669"/>
    <property type="project" value="InterPro"/>
</dbReference>
<keyword evidence="6 8" id="KW-0472">Membrane</keyword>
<dbReference type="PANTHER" id="PTHR21444:SF15">
    <property type="entry name" value="RECEPTOR FOR RETINOL UPTAKE STRA6"/>
    <property type="match status" value="1"/>
</dbReference>
<keyword evidence="5 8" id="KW-1133">Transmembrane helix</keyword>
<sequence>MRSFLSILRSILDAVMDGNGTITTCDDSVISHYTFYQYSLIPAVVLTLLFACTKTRQQRLTDFLGGRPGLVAPMNTLTRQSRISYCCAFGATAFLVYQILLEQKFAIDYQGPLCFLTLIAILTMFVYGIVYFPVFACLAMKSAFSFGLGSLYVWMFLAVDVYEILDCDLTEKGRKVMLARSLPSVGCLAYLGVSLPIRFVVSCYKKQYFTGPEERTWESLDDIKESYQGLHVRKLFRPPQLNWETNNDISRTKRIIMRYLDKWIYHVEPGFRYPSLLVSVLFVAACVVYMITVDLMFSSVDIFDVLIATQDRRLDIIGWHKQLAEDPLVTEERNQIFSHKHDIFVVETSLVLSIVLSYLLTSLNILHMLASFRSNLFAMYKGDFRTIPPPSSKNAVWLCTGCIKYTGFQVGFIVWGYIYMSVLLFGLVFFLALMFDGKLMELVEEIRNICETWPGVVVAIVLFIIQGLLAKFVFLQRWGRFLRLDNRNSYFIFAYTSCFFTTSSWAIVIGSSFLARLDSSTLPRKFECWDSGLSAYTGYVHMEAAHTHPVVNVFIRLLVSLKQRRENNSSNPATEINMVLNFDSNDLEGDMRYSRLNSVNVNAKFKWFLVYTLLQNPQIRMYRKGYIQSLKKARKRGLRVPPSDSPISLIDIDQLERQREESIRASLAPSTRHTAFSVPGSSSFRAPPSLVASEEASDIGVSAEFPQLSSFEGQARSGDRELLVPV</sequence>
<feature type="transmembrane region" description="Helical" evidence="8">
    <location>
        <begin position="83"/>
        <end position="101"/>
    </location>
</feature>
<feature type="transmembrane region" description="Helical" evidence="8">
    <location>
        <begin position="35"/>
        <end position="53"/>
    </location>
</feature>
<comment type="caution">
    <text evidence="9">The sequence shown here is derived from an EMBL/GenBank/DDBJ whole genome shotgun (WGS) entry which is preliminary data.</text>
</comment>
<evidence type="ECO:0000256" key="3">
    <source>
        <dbReference type="ARBA" id="ARBA00022475"/>
    </source>
</evidence>
<evidence type="ECO:0000256" key="5">
    <source>
        <dbReference type="ARBA" id="ARBA00022989"/>
    </source>
</evidence>
<keyword evidence="10" id="KW-1185">Reference proteome</keyword>
<dbReference type="Proteomes" id="UP001283361">
    <property type="component" value="Unassembled WGS sequence"/>
</dbReference>
<evidence type="ECO:0000256" key="4">
    <source>
        <dbReference type="ARBA" id="ARBA00022692"/>
    </source>
</evidence>
<feature type="transmembrane region" description="Helical" evidence="8">
    <location>
        <begin position="182"/>
        <end position="201"/>
    </location>
</feature>
<evidence type="ECO:0000256" key="8">
    <source>
        <dbReference type="SAM" id="Phobius"/>
    </source>
</evidence>
<evidence type="ECO:0000256" key="1">
    <source>
        <dbReference type="ARBA" id="ARBA00004651"/>
    </source>
</evidence>
<feature type="transmembrane region" description="Helical" evidence="8">
    <location>
        <begin position="455"/>
        <end position="478"/>
    </location>
</feature>
<feature type="transmembrane region" description="Helical" evidence="8">
    <location>
        <begin position="271"/>
        <end position="291"/>
    </location>
</feature>
<keyword evidence="3" id="KW-1003">Cell membrane</keyword>
<name>A0AAE0YY25_9GAST</name>
<evidence type="ECO:0008006" key="11">
    <source>
        <dbReference type="Google" id="ProtNLM"/>
    </source>
</evidence>
<evidence type="ECO:0000256" key="7">
    <source>
        <dbReference type="ARBA" id="ARBA00023170"/>
    </source>
</evidence>
<feature type="transmembrane region" description="Helical" evidence="8">
    <location>
        <begin position="350"/>
        <end position="372"/>
    </location>
</feature>
<keyword evidence="2" id="KW-0813">Transport</keyword>
<dbReference type="GO" id="GO:0038023">
    <property type="term" value="F:signaling receptor activity"/>
    <property type="evidence" value="ECO:0007669"/>
    <property type="project" value="InterPro"/>
</dbReference>
<dbReference type="GO" id="GO:0071939">
    <property type="term" value="P:vitamin A import into cell"/>
    <property type="evidence" value="ECO:0007669"/>
    <property type="project" value="TreeGrafter"/>
</dbReference>
<dbReference type="AlphaFoldDB" id="A0AAE0YY25"/>
<evidence type="ECO:0000313" key="9">
    <source>
        <dbReference type="EMBL" id="KAK3758751.1"/>
    </source>
</evidence>
<reference evidence="9" key="1">
    <citation type="journal article" date="2023" name="G3 (Bethesda)">
        <title>A reference genome for the long-term kleptoplast-retaining sea slug Elysia crispata morphotype clarki.</title>
        <authorList>
            <person name="Eastman K.E."/>
            <person name="Pendleton A.L."/>
            <person name="Shaikh M.A."/>
            <person name="Suttiyut T."/>
            <person name="Ogas R."/>
            <person name="Tomko P."/>
            <person name="Gavelis G."/>
            <person name="Widhalm J.R."/>
            <person name="Wisecaver J.H."/>
        </authorList>
    </citation>
    <scope>NUCLEOTIDE SEQUENCE</scope>
    <source>
        <strain evidence="9">ECLA1</strain>
    </source>
</reference>
<dbReference type="InterPro" id="IPR026612">
    <property type="entry name" value="STRA6-like"/>
</dbReference>
<dbReference type="GO" id="GO:0005886">
    <property type="term" value="C:plasma membrane"/>
    <property type="evidence" value="ECO:0007669"/>
    <property type="project" value="UniProtKB-SubCell"/>
</dbReference>
<keyword evidence="7" id="KW-0675">Receptor</keyword>
<comment type="subcellular location">
    <subcellularLocation>
        <location evidence="1">Cell membrane</location>
        <topology evidence="1">Multi-pass membrane protein</topology>
    </subcellularLocation>
</comment>
<dbReference type="Pfam" id="PF14752">
    <property type="entry name" value="RBP_receptor"/>
    <property type="match status" value="1"/>
</dbReference>
<dbReference type="EMBL" id="JAWDGP010005217">
    <property type="protein sequence ID" value="KAK3758751.1"/>
    <property type="molecule type" value="Genomic_DNA"/>
</dbReference>
<dbReference type="PANTHER" id="PTHR21444">
    <property type="entry name" value="COILED-COIL DOMAIN-CONTAINING PROTEIN 180"/>
    <property type="match status" value="1"/>
</dbReference>
<evidence type="ECO:0000256" key="2">
    <source>
        <dbReference type="ARBA" id="ARBA00022448"/>
    </source>
</evidence>
<feature type="transmembrane region" description="Helical" evidence="8">
    <location>
        <begin position="143"/>
        <end position="162"/>
    </location>
</feature>
<accession>A0AAE0YY25</accession>